<sequence length="102" mass="11291">MKRDLTLYRRCIKSLELDVLAIAGVGIYIAPARLTLPHQVSSFWRVVSEVRCGWIPPDRHKKAGYQFLAGKGGSATHLSQVRKRCTESSVSHGAPFLVVSTL</sequence>
<name>A0A4Y2LWP8_ARAVE</name>
<accession>A0A4Y2LWP8</accession>
<keyword evidence="2" id="KW-1185">Reference proteome</keyword>
<reference evidence="1 2" key="1">
    <citation type="journal article" date="2019" name="Sci. Rep.">
        <title>Orb-weaving spider Araneus ventricosus genome elucidates the spidroin gene catalogue.</title>
        <authorList>
            <person name="Kono N."/>
            <person name="Nakamura H."/>
            <person name="Ohtoshi R."/>
            <person name="Moran D.A.P."/>
            <person name="Shinohara A."/>
            <person name="Yoshida Y."/>
            <person name="Fujiwara M."/>
            <person name="Mori M."/>
            <person name="Tomita M."/>
            <person name="Arakawa K."/>
        </authorList>
    </citation>
    <scope>NUCLEOTIDE SEQUENCE [LARGE SCALE GENOMIC DNA]</scope>
</reference>
<evidence type="ECO:0000313" key="2">
    <source>
        <dbReference type="Proteomes" id="UP000499080"/>
    </source>
</evidence>
<evidence type="ECO:0000313" key="1">
    <source>
        <dbReference type="EMBL" id="GBN19221.1"/>
    </source>
</evidence>
<dbReference type="Proteomes" id="UP000499080">
    <property type="component" value="Unassembled WGS sequence"/>
</dbReference>
<organism evidence="1 2">
    <name type="scientific">Araneus ventricosus</name>
    <name type="common">Orbweaver spider</name>
    <name type="synonym">Epeira ventricosa</name>
    <dbReference type="NCBI Taxonomy" id="182803"/>
    <lineage>
        <taxon>Eukaryota</taxon>
        <taxon>Metazoa</taxon>
        <taxon>Ecdysozoa</taxon>
        <taxon>Arthropoda</taxon>
        <taxon>Chelicerata</taxon>
        <taxon>Arachnida</taxon>
        <taxon>Araneae</taxon>
        <taxon>Araneomorphae</taxon>
        <taxon>Entelegynae</taxon>
        <taxon>Araneoidea</taxon>
        <taxon>Araneidae</taxon>
        <taxon>Araneus</taxon>
    </lineage>
</organism>
<dbReference type="AlphaFoldDB" id="A0A4Y2LWP8"/>
<proteinExistence type="predicted"/>
<protein>
    <submittedName>
        <fullName evidence="1">Uncharacterized protein</fullName>
    </submittedName>
</protein>
<gene>
    <name evidence="1" type="ORF">AVEN_218038_1</name>
</gene>
<comment type="caution">
    <text evidence="1">The sequence shown here is derived from an EMBL/GenBank/DDBJ whole genome shotgun (WGS) entry which is preliminary data.</text>
</comment>
<dbReference type="EMBL" id="BGPR01006467">
    <property type="protein sequence ID" value="GBN19221.1"/>
    <property type="molecule type" value="Genomic_DNA"/>
</dbReference>